<evidence type="ECO:0000256" key="1">
    <source>
        <dbReference type="SAM" id="MobiDB-lite"/>
    </source>
</evidence>
<dbReference type="Proteomes" id="UP000823749">
    <property type="component" value="Unassembled WGS sequence"/>
</dbReference>
<keyword evidence="3" id="KW-1185">Reference proteome</keyword>
<evidence type="ECO:0000313" key="3">
    <source>
        <dbReference type="Proteomes" id="UP000823749"/>
    </source>
</evidence>
<evidence type="ECO:0000313" key="2">
    <source>
        <dbReference type="EMBL" id="KAG5513095.1"/>
    </source>
</evidence>
<reference evidence="2" key="1">
    <citation type="submission" date="2020-08" db="EMBL/GenBank/DDBJ databases">
        <title>Plant Genome Project.</title>
        <authorList>
            <person name="Zhang R.-G."/>
        </authorList>
    </citation>
    <scope>NUCLEOTIDE SEQUENCE</scope>
    <source>
        <strain evidence="2">WSP0</strain>
        <tissue evidence="2">Leaf</tissue>
    </source>
</reference>
<dbReference type="EMBL" id="JACTNZ010000015">
    <property type="protein sequence ID" value="KAG5513095.1"/>
    <property type="molecule type" value="Genomic_DNA"/>
</dbReference>
<feature type="compositionally biased region" description="Polar residues" evidence="1">
    <location>
        <begin position="20"/>
        <end position="43"/>
    </location>
</feature>
<feature type="region of interest" description="Disordered" evidence="1">
    <location>
        <begin position="1"/>
        <end position="43"/>
    </location>
</feature>
<sequence>MGKRQSHRLGDPLRFHHLSPPQSSPTEIAAPSQPQDLPPQNSDVLGDASSFAQSNGAEAIYTNRVLLLLQPYSIMDQVLNSSLTSFRIYALSFSQMNALVFHEFLFTFDVICRLDNLLVSARMFPDSMIFWCQAALQNAVAEQSNPSSQSSSILFSIRDH</sequence>
<proteinExistence type="predicted"/>
<organism evidence="2 3">
    <name type="scientific">Rhododendron griersonianum</name>
    <dbReference type="NCBI Taxonomy" id="479676"/>
    <lineage>
        <taxon>Eukaryota</taxon>
        <taxon>Viridiplantae</taxon>
        <taxon>Streptophyta</taxon>
        <taxon>Embryophyta</taxon>
        <taxon>Tracheophyta</taxon>
        <taxon>Spermatophyta</taxon>
        <taxon>Magnoliopsida</taxon>
        <taxon>eudicotyledons</taxon>
        <taxon>Gunneridae</taxon>
        <taxon>Pentapetalae</taxon>
        <taxon>asterids</taxon>
        <taxon>Ericales</taxon>
        <taxon>Ericaceae</taxon>
        <taxon>Ericoideae</taxon>
        <taxon>Rhodoreae</taxon>
        <taxon>Rhododendron</taxon>
    </lineage>
</organism>
<protein>
    <submittedName>
        <fullName evidence="2">Uncharacterized protein</fullName>
    </submittedName>
</protein>
<name>A0AAV6HN50_9ERIC</name>
<accession>A0AAV6HN50</accession>
<comment type="caution">
    <text evidence="2">The sequence shown here is derived from an EMBL/GenBank/DDBJ whole genome shotgun (WGS) entry which is preliminary data.</text>
</comment>
<gene>
    <name evidence="2" type="ORF">RHGRI_038482</name>
</gene>
<dbReference type="AlphaFoldDB" id="A0AAV6HN50"/>